<name>A0A7W9EEL9_9SPHN</name>
<sequence length="160" mass="17345">MIYKSLIGTAAIVVLAVTGFGDAMAQKKPPYWASIGAGKAYMRSGPGRQFPAQWLFVRADLPVKVVETYPNWRKVQDPDGAQGWMQANLLSEARTGMIRGETRPLRSSPESDASISWRAEAGVVGKLSECAQGWCKFDVRGKAGYVETAHIWGGDELPGG</sequence>
<dbReference type="AlphaFoldDB" id="A0A7W9EEL9"/>
<reference evidence="1 2" key="1">
    <citation type="submission" date="2020-08" db="EMBL/GenBank/DDBJ databases">
        <title>Genomic Encyclopedia of Type Strains, Phase IV (KMG-IV): sequencing the most valuable type-strain genomes for metagenomic binning, comparative biology and taxonomic classification.</title>
        <authorList>
            <person name="Goeker M."/>
        </authorList>
    </citation>
    <scope>NUCLEOTIDE SEQUENCE [LARGE SCALE GENOMIC DNA]</scope>
    <source>
        <strain evidence="1 2">DSM 25079</strain>
    </source>
</reference>
<dbReference type="EMBL" id="JACIJC010000002">
    <property type="protein sequence ID" value="MBB5685145.1"/>
    <property type="molecule type" value="Genomic_DNA"/>
</dbReference>
<dbReference type="Pfam" id="PF06347">
    <property type="entry name" value="SH3_4"/>
    <property type="match status" value="2"/>
</dbReference>
<evidence type="ECO:0000313" key="1">
    <source>
        <dbReference type="EMBL" id="MBB5685145.1"/>
    </source>
</evidence>
<dbReference type="Proteomes" id="UP000549617">
    <property type="component" value="Unassembled WGS sequence"/>
</dbReference>
<organism evidence="1 2">
    <name type="scientific">Sphingobium boeckii</name>
    <dbReference type="NCBI Taxonomy" id="1082345"/>
    <lineage>
        <taxon>Bacteria</taxon>
        <taxon>Pseudomonadati</taxon>
        <taxon>Pseudomonadota</taxon>
        <taxon>Alphaproteobacteria</taxon>
        <taxon>Sphingomonadales</taxon>
        <taxon>Sphingomonadaceae</taxon>
        <taxon>Sphingobium</taxon>
    </lineage>
</organism>
<dbReference type="Gene3D" id="2.30.30.40">
    <property type="entry name" value="SH3 Domains"/>
    <property type="match status" value="1"/>
</dbReference>
<gene>
    <name evidence="1" type="ORF">FHS49_001153</name>
</gene>
<comment type="caution">
    <text evidence="1">The sequence shown here is derived from an EMBL/GenBank/DDBJ whole genome shotgun (WGS) entry which is preliminary data.</text>
</comment>
<accession>A0A7W9EEL9</accession>
<proteinExistence type="predicted"/>
<protein>
    <submittedName>
        <fullName evidence="1">SH3-like domain-containing protein</fullName>
    </submittedName>
</protein>
<dbReference type="InterPro" id="IPR010466">
    <property type="entry name" value="DUF1058"/>
</dbReference>
<keyword evidence="2" id="KW-1185">Reference proteome</keyword>
<dbReference type="RefSeq" id="WP_343052905.1">
    <property type="nucleotide sequence ID" value="NZ_JACIJC010000002.1"/>
</dbReference>
<evidence type="ECO:0000313" key="2">
    <source>
        <dbReference type="Proteomes" id="UP000549617"/>
    </source>
</evidence>